<dbReference type="InterPro" id="IPR011078">
    <property type="entry name" value="PyrdxlP_homeostasis"/>
</dbReference>
<dbReference type="EMBL" id="JAMSKV010000011">
    <property type="protein sequence ID" value="MCQ8279246.1"/>
    <property type="molecule type" value="Genomic_DNA"/>
</dbReference>
<dbReference type="InterPro" id="IPR001608">
    <property type="entry name" value="Ala_racemase_N"/>
</dbReference>
<dbReference type="InterPro" id="IPR029066">
    <property type="entry name" value="PLP-binding_barrel"/>
</dbReference>
<dbReference type="PIRSF" id="PIRSF004848">
    <property type="entry name" value="YBL036c_PLPDEIII"/>
    <property type="match status" value="1"/>
</dbReference>
<dbReference type="NCBIfam" id="TIGR00044">
    <property type="entry name" value="YggS family pyridoxal phosphate-dependent enzyme"/>
    <property type="match status" value="1"/>
</dbReference>
<evidence type="ECO:0000256" key="3">
    <source>
        <dbReference type="RuleBase" id="RU004514"/>
    </source>
</evidence>
<evidence type="ECO:0000313" key="5">
    <source>
        <dbReference type="EMBL" id="MCQ8279246.1"/>
    </source>
</evidence>
<proteinExistence type="inferred from homology"/>
<dbReference type="Proteomes" id="UP001524587">
    <property type="component" value="Unassembled WGS sequence"/>
</dbReference>
<comment type="caution">
    <text evidence="5">The sequence shown here is derived from an EMBL/GenBank/DDBJ whole genome shotgun (WGS) entry which is preliminary data.</text>
</comment>
<reference evidence="5 6" key="1">
    <citation type="submission" date="2022-06" db="EMBL/GenBank/DDBJ databases">
        <title>Endosaccharibacter gen. nov., sp. nov., endophytic bacteria isolated from sugarcane.</title>
        <authorList>
            <person name="Pitiwittayakul N."/>
            <person name="Yukphan P."/>
            <person name="Charoenyingcharoen P."/>
            <person name="Tanasupawat S."/>
        </authorList>
    </citation>
    <scope>NUCLEOTIDE SEQUENCE [LARGE SCALE GENOMIC DNA]</scope>
    <source>
        <strain evidence="5 6">KSS8</strain>
    </source>
</reference>
<feature type="modified residue" description="N6-(pyridoxal phosphate)lysine" evidence="2">
    <location>
        <position position="22"/>
    </location>
</feature>
<protein>
    <recommendedName>
        <fullName evidence="2">Pyridoxal phosphate homeostasis protein</fullName>
        <shortName evidence="2">PLP homeostasis protein</shortName>
    </recommendedName>
</protein>
<feature type="domain" description="Alanine racemase N-terminal" evidence="4">
    <location>
        <begin position="16"/>
        <end position="207"/>
    </location>
</feature>
<keyword evidence="6" id="KW-1185">Reference proteome</keyword>
<sequence>MREAALAAGRAPDAIELVAVSKFQPREAVLEALAAGQTVFGENRVQEANGKFADLRADHPALRLHLIGAIQTNKAGDAVRIADRIETLDRPRLADAIETAAGRQGRLPSLLVQVNIGEEPQKAGVAPVEADAFIEDCQRRFGAALAGLMAIPPNGLDPAPFFSRLAAMAAAHGLPELSMGMSDDFPLAIRHGATSVRVGSAIFGARPEPTPGSALHMPRNAIA</sequence>
<organism evidence="5 6">
    <name type="scientific">Endosaccharibacter trunci</name>
    <dbReference type="NCBI Taxonomy" id="2812733"/>
    <lineage>
        <taxon>Bacteria</taxon>
        <taxon>Pseudomonadati</taxon>
        <taxon>Pseudomonadota</taxon>
        <taxon>Alphaproteobacteria</taxon>
        <taxon>Acetobacterales</taxon>
        <taxon>Acetobacteraceae</taxon>
        <taxon>Endosaccharibacter</taxon>
    </lineage>
</organism>
<dbReference type="Pfam" id="PF01168">
    <property type="entry name" value="Ala_racemase_N"/>
    <property type="match status" value="1"/>
</dbReference>
<evidence type="ECO:0000259" key="4">
    <source>
        <dbReference type="Pfam" id="PF01168"/>
    </source>
</evidence>
<keyword evidence="1 2" id="KW-0663">Pyridoxal phosphate</keyword>
<gene>
    <name evidence="5" type="ORF">NFI95_12410</name>
</gene>
<comment type="similarity">
    <text evidence="2 3">Belongs to the pyridoxal phosphate-binding protein YggS/PROSC family.</text>
</comment>
<dbReference type="CDD" id="cd00635">
    <property type="entry name" value="PLPDE_III_YBL036c_like"/>
    <property type="match status" value="1"/>
</dbReference>
<evidence type="ECO:0000256" key="2">
    <source>
        <dbReference type="HAMAP-Rule" id="MF_02087"/>
    </source>
</evidence>
<accession>A0ABT1W8M5</accession>
<name>A0ABT1W8M5_9PROT</name>
<dbReference type="Gene3D" id="3.20.20.10">
    <property type="entry name" value="Alanine racemase"/>
    <property type="match status" value="1"/>
</dbReference>
<dbReference type="HAMAP" id="MF_02087">
    <property type="entry name" value="PLP_homeostasis"/>
    <property type="match status" value="1"/>
</dbReference>
<evidence type="ECO:0000313" key="6">
    <source>
        <dbReference type="Proteomes" id="UP001524587"/>
    </source>
</evidence>
<evidence type="ECO:0000256" key="1">
    <source>
        <dbReference type="ARBA" id="ARBA00022898"/>
    </source>
</evidence>
<dbReference type="PANTHER" id="PTHR10146">
    <property type="entry name" value="PROLINE SYNTHETASE CO-TRANSCRIBED BACTERIAL HOMOLOG PROTEIN"/>
    <property type="match status" value="1"/>
</dbReference>
<dbReference type="PANTHER" id="PTHR10146:SF14">
    <property type="entry name" value="PYRIDOXAL PHOSPHATE HOMEOSTASIS PROTEIN"/>
    <property type="match status" value="1"/>
</dbReference>
<comment type="function">
    <text evidence="2">Pyridoxal 5'-phosphate (PLP)-binding protein, which is involved in PLP homeostasis.</text>
</comment>
<dbReference type="SUPFAM" id="SSF51419">
    <property type="entry name" value="PLP-binding barrel"/>
    <property type="match status" value="1"/>
</dbReference>